<evidence type="ECO:0000313" key="2">
    <source>
        <dbReference type="EMBL" id="NQE38197.1"/>
    </source>
</evidence>
<sequence>MTRDNTNAIGGHASSDLTLLESTQSCPILTESIQDCQELPKSTQTYSSTFFLNTKHQADAEKRSLLNDWTRATFRSVTKEEAEFCLGYEAKSAGLLFCGQTTQIQYRPDRPWKKEGDKKALKCLIPLTDHGCDALIPTSPYQPDYWDKINLEKTCYQVNGHPCLIITEGDWKAIAGCSNNLPTIGLTGVENGLTGKNHDVQGKRYLIPTLEKYARAGLGFIIAFDADAAVNPFINSAQRKLGRQLLKFNVPVYIATGNWEMGTEGETKGMDDLIQKKGIEAFRKALSAATDFKSWESKTFDEEDGDGPGKFLVRKNTTFEVHCRKSLFGDDWFVSDGGAFFQDCGTHWQLREDADVAKAIGDFAEECYELAEVGKNYKFGTSKNLEATLKYCRRTLHRKDKTANRHLKAFLNGTVDTRTGKLEPHNKEHYLLECSPYNYVENAGLSPTLKQFLLSSFGEAQIPAIRAFMSALLDPTAPYGRFPHFIGNSGDGKGTVLRLMENLVGNESSSSSQDFSELGKPEGRYQLLLGKSFFYIPDTGGFQSGLKAFYELVDNGPMSGRALYVPKAIQKKWNIRFAVASVEHLPIEHAGDGWNRRCYPIPTIKSTKNIDPDLGQKLSEELGEIAGWALSMDKVERDNILTLPMSNPVLLALQQEAAIIGDGVKSFVDRCFLPGTETHGGNDLHSWYQAYCKVHNLSPLSYQKFIQRLQRVLAKQYCPSEVIWTNGKAKRQPAFWEGLRVLPCFLDRALNEDDDQQPSHRPHIPDWICVKDECQDGGLTYLTDLTTALTSEKTAETIDLHTLHTLHTESLRDAKISHEMREDDVVENLVSSESGSKVCKARLTPTFETADDGCKVSKVCKEVDQVTPAPEKTEAISTPKKPTPRILEVGDRVVVKDVGGLYQGVRGVITDIRPYSTHTGLVVKFDKEVSFCQQHEFIAGDLMKL</sequence>
<dbReference type="EMBL" id="SRRZ01000189">
    <property type="protein sequence ID" value="NQE38197.1"/>
    <property type="molecule type" value="Genomic_DNA"/>
</dbReference>
<organism evidence="2 3">
    <name type="scientific">Microcoleus asticus IPMA8</name>
    <dbReference type="NCBI Taxonomy" id="2563858"/>
    <lineage>
        <taxon>Bacteria</taxon>
        <taxon>Bacillati</taxon>
        <taxon>Cyanobacteriota</taxon>
        <taxon>Cyanophyceae</taxon>
        <taxon>Oscillatoriophycideae</taxon>
        <taxon>Oscillatoriales</taxon>
        <taxon>Microcoleaceae</taxon>
        <taxon>Microcoleus</taxon>
        <taxon>Microcoleus asticus</taxon>
    </lineage>
</organism>
<gene>
    <name evidence="2" type="ORF">E5S67_05982</name>
</gene>
<dbReference type="Pfam" id="PF08706">
    <property type="entry name" value="D5_N"/>
    <property type="match status" value="1"/>
</dbReference>
<dbReference type="RefSeq" id="WP_172192774.1">
    <property type="nucleotide sequence ID" value="NZ_CAWPPK010000100.1"/>
</dbReference>
<evidence type="ECO:0000313" key="3">
    <source>
        <dbReference type="Proteomes" id="UP000702425"/>
    </source>
</evidence>
<keyword evidence="3" id="KW-1185">Reference proteome</keyword>
<dbReference type="SMART" id="SM00885">
    <property type="entry name" value="D5_N"/>
    <property type="match status" value="1"/>
</dbReference>
<dbReference type="InterPro" id="IPR024385">
    <property type="entry name" value="DUF3854"/>
</dbReference>
<proteinExistence type="predicted"/>
<feature type="domain" description="Bacteriophage/plasmid primase P4 C-terminal" evidence="1">
    <location>
        <begin position="321"/>
        <end position="458"/>
    </location>
</feature>
<dbReference type="Proteomes" id="UP000702425">
    <property type="component" value="Unassembled WGS sequence"/>
</dbReference>
<protein>
    <recommendedName>
        <fullName evidence="1">Bacteriophage/plasmid primase P4 C-terminal domain-containing protein</fullName>
    </recommendedName>
</protein>
<accession>A0ABX2D6C7</accession>
<dbReference type="InterPro" id="IPR014818">
    <property type="entry name" value="Phage/plasmid_primase_P4_C"/>
</dbReference>
<dbReference type="Pfam" id="PF12965">
    <property type="entry name" value="DUF3854"/>
    <property type="match status" value="1"/>
</dbReference>
<evidence type="ECO:0000259" key="1">
    <source>
        <dbReference type="SMART" id="SM00885"/>
    </source>
</evidence>
<name>A0ABX2D6C7_9CYAN</name>
<comment type="caution">
    <text evidence="2">The sequence shown here is derived from an EMBL/GenBank/DDBJ whole genome shotgun (WGS) entry which is preliminary data.</text>
</comment>
<reference evidence="2 3" key="1">
    <citation type="journal article" date="2020" name="Sci. Rep.">
        <title>A novel cyanobacterial geosmin producer, revising GeoA distribution and dispersion patterns in Bacteria.</title>
        <authorList>
            <person name="Churro C."/>
            <person name="Semedo-Aguiar A.P."/>
            <person name="Silva A.D."/>
            <person name="Pereira-Leal J.B."/>
            <person name="Leite R.B."/>
        </authorList>
    </citation>
    <scope>NUCLEOTIDE SEQUENCE [LARGE SCALE GENOMIC DNA]</scope>
    <source>
        <strain evidence="2 3">IPMA8</strain>
    </source>
</reference>